<dbReference type="PANTHER" id="PTHR33545:SF9">
    <property type="entry name" value="UPF0750 MEMBRANE PROTEIN YITE"/>
    <property type="match status" value="1"/>
</dbReference>
<keyword evidence="3" id="KW-0812">Transmembrane</keyword>
<dbReference type="InterPro" id="IPR051461">
    <property type="entry name" value="UPF0750_membrane"/>
</dbReference>
<dbReference type="PIRSF" id="PIRSF006483">
    <property type="entry name" value="Membrane_protein_YitT"/>
    <property type="match status" value="1"/>
</dbReference>
<gene>
    <name evidence="6" type="ORF">ERS852574_01283</name>
</gene>
<evidence type="ECO:0000256" key="4">
    <source>
        <dbReference type="ARBA" id="ARBA00022989"/>
    </source>
</evidence>
<evidence type="ECO:0000313" key="7">
    <source>
        <dbReference type="Proteomes" id="UP000095727"/>
    </source>
</evidence>
<dbReference type="InterPro" id="IPR003740">
    <property type="entry name" value="YitT"/>
</dbReference>
<dbReference type="Gene3D" id="3.30.70.120">
    <property type="match status" value="1"/>
</dbReference>
<protein>
    <submittedName>
        <fullName evidence="6">Uncharacterized BCR, YitT family COG1284</fullName>
    </submittedName>
</protein>
<keyword evidence="2" id="KW-1003">Cell membrane</keyword>
<dbReference type="Proteomes" id="UP000095727">
    <property type="component" value="Unassembled WGS sequence"/>
</dbReference>
<evidence type="ECO:0000313" key="6">
    <source>
        <dbReference type="EMBL" id="CUM87592.1"/>
    </source>
</evidence>
<dbReference type="RefSeq" id="WP_022220022.1">
    <property type="nucleotide sequence ID" value="NZ_CYXR01000007.1"/>
</dbReference>
<comment type="subcellular location">
    <subcellularLocation>
        <location evidence="1">Cell membrane</location>
        <topology evidence="1">Multi-pass membrane protein</topology>
    </subcellularLocation>
</comment>
<dbReference type="Pfam" id="PF02588">
    <property type="entry name" value="YitT_membrane"/>
    <property type="match status" value="1"/>
</dbReference>
<dbReference type="GO" id="GO:0005886">
    <property type="term" value="C:plasma membrane"/>
    <property type="evidence" value="ECO:0007669"/>
    <property type="project" value="UniProtKB-SubCell"/>
</dbReference>
<dbReference type="PANTHER" id="PTHR33545">
    <property type="entry name" value="UPF0750 MEMBRANE PROTEIN YITT-RELATED"/>
    <property type="match status" value="1"/>
</dbReference>
<evidence type="ECO:0000256" key="1">
    <source>
        <dbReference type="ARBA" id="ARBA00004651"/>
    </source>
</evidence>
<dbReference type="CDD" id="cd16380">
    <property type="entry name" value="YitT_C"/>
    <property type="match status" value="1"/>
</dbReference>
<keyword evidence="5" id="KW-0472">Membrane</keyword>
<dbReference type="InterPro" id="IPR019264">
    <property type="entry name" value="DUF2179"/>
</dbReference>
<dbReference type="Pfam" id="PF10035">
    <property type="entry name" value="DUF2179"/>
    <property type="match status" value="1"/>
</dbReference>
<dbReference type="InterPro" id="IPR015867">
    <property type="entry name" value="N-reg_PII/ATP_PRibTrfase_C"/>
</dbReference>
<dbReference type="EMBL" id="CYXR01000007">
    <property type="protein sequence ID" value="CUM87592.1"/>
    <property type="molecule type" value="Genomic_DNA"/>
</dbReference>
<accession>A0A173SB81</accession>
<evidence type="ECO:0000256" key="5">
    <source>
        <dbReference type="ARBA" id="ARBA00023136"/>
    </source>
</evidence>
<keyword evidence="4" id="KW-1133">Transmembrane helix</keyword>
<evidence type="ECO:0000256" key="3">
    <source>
        <dbReference type="ARBA" id="ARBA00022692"/>
    </source>
</evidence>
<evidence type="ECO:0000256" key="2">
    <source>
        <dbReference type="ARBA" id="ARBA00022475"/>
    </source>
</evidence>
<dbReference type="AlphaFoldDB" id="A0A173SB81"/>
<dbReference type="GeneID" id="92823573"/>
<name>A0A173SB81_9FIRM</name>
<organism evidence="6 7">
    <name type="scientific">Coprococcus comes</name>
    <dbReference type="NCBI Taxonomy" id="410072"/>
    <lineage>
        <taxon>Bacteria</taxon>
        <taxon>Bacillati</taxon>
        <taxon>Bacillota</taxon>
        <taxon>Clostridia</taxon>
        <taxon>Lachnospirales</taxon>
        <taxon>Lachnospiraceae</taxon>
        <taxon>Coprococcus</taxon>
    </lineage>
</organism>
<proteinExistence type="predicted"/>
<sequence>MKEKNKAKNILKEYATITVGMFIVSASVYYLMMPNSFVVGSISGLVMVLANFIPLKVSTMTMILNVALLIIGIVFVGKEFGGKTVITSLMLPVYLRIFETVTPNVPPLTDDMFINMLCHILVISIGQAILFNVNASSGGLDVVAKVLNKYLHFEIGKSLTIAGFVTAATSILVYDRKTLVVSLLGTYLYGIVLDNFIDGFSIRKRVCILSKKYPEIQQFVVHELHRGATLYPAVGGLGNQEQTEVVTILEKSEYAKLLAFIHETDQSAFVTVSTVSEVIGEWNKHKKNRLRKAE</sequence>
<reference evidence="6 7" key="1">
    <citation type="submission" date="2015-09" db="EMBL/GenBank/DDBJ databases">
        <authorList>
            <consortium name="Pathogen Informatics"/>
        </authorList>
    </citation>
    <scope>NUCLEOTIDE SEQUENCE [LARGE SCALE GENOMIC DNA]</scope>
    <source>
        <strain evidence="6 7">2789STDY5834962</strain>
    </source>
</reference>